<protein>
    <submittedName>
        <fullName evidence="1">DUF2064 domain-containing protein</fullName>
    </submittedName>
</protein>
<comment type="caution">
    <text evidence="1">The sequence shown here is derived from an EMBL/GenBank/DDBJ whole genome shotgun (WGS) entry which is preliminary data.</text>
</comment>
<gene>
    <name evidence="1" type="ORF">WIS52_11420</name>
</gene>
<dbReference type="SUPFAM" id="SSF53448">
    <property type="entry name" value="Nucleotide-diphospho-sugar transferases"/>
    <property type="match status" value="1"/>
</dbReference>
<organism evidence="1 2">
    <name type="scientific">Pseudonocardia nematodicida</name>
    <dbReference type="NCBI Taxonomy" id="1206997"/>
    <lineage>
        <taxon>Bacteria</taxon>
        <taxon>Bacillati</taxon>
        <taxon>Actinomycetota</taxon>
        <taxon>Actinomycetes</taxon>
        <taxon>Pseudonocardiales</taxon>
        <taxon>Pseudonocardiaceae</taxon>
        <taxon>Pseudonocardia</taxon>
    </lineage>
</organism>
<reference evidence="1 2" key="1">
    <citation type="submission" date="2024-03" db="EMBL/GenBank/DDBJ databases">
        <title>Draft genome sequence of Pseudonocardia nematodicida JCM 31783.</title>
        <authorList>
            <person name="Butdee W."/>
            <person name="Duangmal K."/>
        </authorList>
    </citation>
    <scope>NUCLEOTIDE SEQUENCE [LARGE SCALE GENOMIC DNA]</scope>
    <source>
        <strain evidence="1 2">JCM 31783</strain>
    </source>
</reference>
<sequence>MTGEVTTVVLAKAPVPGRAKTRLCPPATPEQAAALASALLLDTLDAATAVPGGTVVALTGDLADAVGSAELTARLAGVDVVAQRGDGLAARIAAAHADAAALHPGRPTQQIGMDTPQAGPAVLARCADRLADPGVDAVLGPATDGGWWVLGLRDPSAASALAGVPMSCEDTGERTLAALWAAGLRVAPAQTLTDVDTAADALAVAREVPGSRFAACVAALAGTLAAGVSGVAG</sequence>
<name>A0ABV1K9C7_9PSEU</name>
<evidence type="ECO:0000313" key="1">
    <source>
        <dbReference type="EMBL" id="MEQ3551081.1"/>
    </source>
</evidence>
<dbReference type="Proteomes" id="UP001494902">
    <property type="component" value="Unassembled WGS sequence"/>
</dbReference>
<proteinExistence type="predicted"/>
<dbReference type="PANTHER" id="PTHR36529">
    <property type="entry name" value="SLL1095 PROTEIN"/>
    <property type="match status" value="1"/>
</dbReference>
<dbReference type="PANTHER" id="PTHR36529:SF1">
    <property type="entry name" value="GLYCOSYLTRANSFERASE"/>
    <property type="match status" value="1"/>
</dbReference>
<dbReference type="InterPro" id="IPR029044">
    <property type="entry name" value="Nucleotide-diphossugar_trans"/>
</dbReference>
<dbReference type="Gene3D" id="3.90.550.10">
    <property type="entry name" value="Spore Coat Polysaccharide Biosynthesis Protein SpsA, Chain A"/>
    <property type="match status" value="1"/>
</dbReference>
<evidence type="ECO:0000313" key="2">
    <source>
        <dbReference type="Proteomes" id="UP001494902"/>
    </source>
</evidence>
<keyword evidence="2" id="KW-1185">Reference proteome</keyword>
<dbReference type="EMBL" id="JBEDNQ010000004">
    <property type="protein sequence ID" value="MEQ3551081.1"/>
    <property type="molecule type" value="Genomic_DNA"/>
</dbReference>
<dbReference type="InterPro" id="IPR018641">
    <property type="entry name" value="Trfase_1_rSAM/seldom-assoc"/>
</dbReference>
<accession>A0ABV1K9C7</accession>
<dbReference type="RefSeq" id="WP_349298152.1">
    <property type="nucleotide sequence ID" value="NZ_JBEDNQ010000004.1"/>
</dbReference>
<dbReference type="Pfam" id="PF09837">
    <property type="entry name" value="DUF2064"/>
    <property type="match status" value="1"/>
</dbReference>